<keyword evidence="1" id="KW-0378">Hydrolase</keyword>
<dbReference type="SUPFAM" id="SSF53474">
    <property type="entry name" value="alpha/beta-Hydrolases"/>
    <property type="match status" value="1"/>
</dbReference>
<dbReference type="InterPro" id="IPR029058">
    <property type="entry name" value="AB_hydrolase_fold"/>
</dbReference>
<protein>
    <recommendedName>
        <fullName evidence="2">Alpha/beta hydrolase fold-3 domain-containing protein</fullName>
    </recommendedName>
</protein>
<accession>A0A2S1R3T6</accession>
<gene>
    <name evidence="3" type="ORF">A6035_00600</name>
</gene>
<dbReference type="InterPro" id="IPR013094">
    <property type="entry name" value="AB_hydrolase_3"/>
</dbReference>
<evidence type="ECO:0000313" key="3">
    <source>
        <dbReference type="EMBL" id="AWH90925.1"/>
    </source>
</evidence>
<evidence type="ECO:0000313" key="4">
    <source>
        <dbReference type="Proteomes" id="UP000244928"/>
    </source>
</evidence>
<evidence type="ECO:0000256" key="1">
    <source>
        <dbReference type="ARBA" id="ARBA00022801"/>
    </source>
</evidence>
<keyword evidence="4" id="KW-1185">Reference proteome</keyword>
<dbReference type="InterPro" id="IPR050300">
    <property type="entry name" value="GDXG_lipolytic_enzyme"/>
</dbReference>
<dbReference type="PANTHER" id="PTHR48081">
    <property type="entry name" value="AB HYDROLASE SUPERFAMILY PROTEIN C4A8.06C"/>
    <property type="match status" value="1"/>
</dbReference>
<organism evidence="3 4">
    <name type="scientific">Dietzia lutea</name>
    <dbReference type="NCBI Taxonomy" id="546160"/>
    <lineage>
        <taxon>Bacteria</taxon>
        <taxon>Bacillati</taxon>
        <taxon>Actinomycetota</taxon>
        <taxon>Actinomycetes</taxon>
        <taxon>Mycobacteriales</taxon>
        <taxon>Dietziaceae</taxon>
        <taxon>Dietzia</taxon>
    </lineage>
</organism>
<sequence length="146" mass="15951">MCLRARDENGPQIRLQALAYPAFDVPSEYPSFREYSDGPVLTAQDCTWFLDNYLSGPDDLDNPYAIPAAAETLAGLPSALVITAEVDPLRDSAEQYVDRLTADGVVAELHRYPGVFHSFFTEVGTLTAADEAVSEMAHLIGKTLLQ</sequence>
<feature type="domain" description="Alpha/beta hydrolase fold-3" evidence="2">
    <location>
        <begin position="1"/>
        <end position="120"/>
    </location>
</feature>
<dbReference type="KEGG" id="dlu:A6035_00600"/>
<dbReference type="EMBL" id="CP015449">
    <property type="protein sequence ID" value="AWH90925.1"/>
    <property type="molecule type" value="Genomic_DNA"/>
</dbReference>
<reference evidence="3 4" key="1">
    <citation type="submission" date="2016-04" db="EMBL/GenBank/DDBJ databases">
        <title>Complete genome sequence of Dietzia lutea YIM 80766T, a strain isolated from desert soil in Egypt.</title>
        <authorList>
            <person name="Zhao J."/>
            <person name="Hu B."/>
            <person name="Geng S."/>
            <person name="Nie Y."/>
            <person name="Tang Y."/>
        </authorList>
    </citation>
    <scope>NUCLEOTIDE SEQUENCE [LARGE SCALE GENOMIC DNA]</scope>
    <source>
        <strain evidence="3 4">YIM 80766</strain>
    </source>
</reference>
<dbReference type="GO" id="GO:0016787">
    <property type="term" value="F:hydrolase activity"/>
    <property type="evidence" value="ECO:0007669"/>
    <property type="project" value="UniProtKB-KW"/>
</dbReference>
<dbReference type="Proteomes" id="UP000244928">
    <property type="component" value="Chromosome"/>
</dbReference>
<proteinExistence type="predicted"/>
<evidence type="ECO:0000259" key="2">
    <source>
        <dbReference type="Pfam" id="PF07859"/>
    </source>
</evidence>
<dbReference type="PANTHER" id="PTHR48081:SF8">
    <property type="entry name" value="ALPHA_BETA HYDROLASE FOLD-3 DOMAIN-CONTAINING PROTEIN-RELATED"/>
    <property type="match status" value="1"/>
</dbReference>
<dbReference type="AlphaFoldDB" id="A0A2S1R3T6"/>
<dbReference type="Pfam" id="PF07859">
    <property type="entry name" value="Abhydrolase_3"/>
    <property type="match status" value="1"/>
</dbReference>
<name>A0A2S1R3T6_9ACTN</name>
<dbReference type="Gene3D" id="3.40.50.1820">
    <property type="entry name" value="alpha/beta hydrolase"/>
    <property type="match status" value="1"/>
</dbReference>